<feature type="transmembrane region" description="Helical" evidence="1">
    <location>
        <begin position="421"/>
        <end position="440"/>
    </location>
</feature>
<dbReference type="PATRIC" id="fig|937777.3.peg.3246"/>
<organism evidence="3 4">
    <name type="scientific">Deinococcus peraridilitoris (strain DSM 19664 / LMG 22246 / CIP 109416 / KR-200)</name>
    <dbReference type="NCBI Taxonomy" id="937777"/>
    <lineage>
        <taxon>Bacteria</taxon>
        <taxon>Thermotogati</taxon>
        <taxon>Deinococcota</taxon>
        <taxon>Deinococci</taxon>
        <taxon>Deinococcales</taxon>
        <taxon>Deinococcaceae</taxon>
        <taxon>Deinococcus</taxon>
    </lineage>
</organism>
<sequence length="701" mass="75079">MDHLTEVHDDTRPVAPWLRHLTYAVLLIAALYHLYLVAHPFMPWSASGIAVLELTQVQRATHVFFIVLAGYLLSAQAHGRKFTSGAGVFAVLMIPFLYEFLRLDLPLPAKILGSLAWLAITLPAVVPKLQRYLDLLVAVFAIAPYVYLITQYETLIYRAVLPEPWDLAMGFGLTAAVLGLAFRMLGPVLPSLVLVFTLYNVHGSSLPGAFSTAGMPLDMLVGKLYSETEAGLFGIITGVSLKYLVYFTILGSVITALGFGPIIARLALRAVGRSPMAPGRAVGLMSVFMGFFSGSGAADTQFVATVTKPMMEKSGYDRLTAAGLTATAGSIALITPPVLGSIAFVMVEVLNIDYLSITIMALGPCILYLAGVWFYNEFHVRRQGMKGDVMGHQGKVARYTYVFLPLVLIMGMLYLGYNVSLSVTIATLAFIALAFLDPTLRPPLRRVFDGLASGFAHLVPIGAAVVCANIIMTLMVLTGLPSKVSQFLTLVSNENLLIATLLAAGFSLILGMGVPPIATYVLTSALLAPALVALAVNNGIPEVAALLSTHMFLFYYAVLADVTPPVALSAFAASSVYGTDPIKTGVATARVALPKYFLGMFFILAYPATAILIVPVVAHQGLAAALPLIIYRFAASILGVLFMSAATAGYARRELQRWESWLLGIAGVALLSPYWTLNALAFVVGAYFFLFGRGRQTAPAA</sequence>
<evidence type="ECO:0000313" key="4">
    <source>
        <dbReference type="Proteomes" id="UP000010467"/>
    </source>
</evidence>
<evidence type="ECO:0000256" key="1">
    <source>
        <dbReference type="SAM" id="Phobius"/>
    </source>
</evidence>
<protein>
    <submittedName>
        <fullName evidence="3">TRAP transporter, 4TM/12TM fusion protein</fullName>
    </submittedName>
</protein>
<keyword evidence="4" id="KW-1185">Reference proteome</keyword>
<feature type="transmembrane region" description="Helical" evidence="1">
    <location>
        <begin position="521"/>
        <end position="540"/>
    </location>
</feature>
<feature type="transmembrane region" description="Helical" evidence="1">
    <location>
        <begin position="170"/>
        <end position="199"/>
    </location>
</feature>
<feature type="transmembrane region" description="Helical" evidence="1">
    <location>
        <begin position="58"/>
        <end position="75"/>
    </location>
</feature>
<gene>
    <name evidence="3" type="ordered locus">Deipe_3230</name>
</gene>
<evidence type="ECO:0000313" key="3">
    <source>
        <dbReference type="EMBL" id="AFZ68673.1"/>
    </source>
</evidence>
<dbReference type="Pfam" id="PF06808">
    <property type="entry name" value="DctM"/>
    <property type="match status" value="1"/>
</dbReference>
<feature type="transmembrane region" description="Helical" evidence="1">
    <location>
        <begin position="352"/>
        <end position="375"/>
    </location>
</feature>
<evidence type="ECO:0000259" key="2">
    <source>
        <dbReference type="Pfam" id="PF06808"/>
    </source>
</evidence>
<dbReference type="PANTHER" id="PTHR43849">
    <property type="entry name" value="BLL3936 PROTEIN"/>
    <property type="match status" value="1"/>
</dbReference>
<dbReference type="HOGENOM" id="CLU_007041_2_2_0"/>
<feature type="transmembrane region" description="Helical" evidence="1">
    <location>
        <begin position="82"/>
        <end position="101"/>
    </location>
</feature>
<feature type="transmembrane region" description="Helical" evidence="1">
    <location>
        <begin position="629"/>
        <end position="650"/>
    </location>
</feature>
<feature type="transmembrane region" description="Helical" evidence="1">
    <location>
        <begin position="552"/>
        <end position="576"/>
    </location>
</feature>
<feature type="transmembrane region" description="Helical" evidence="1">
    <location>
        <begin position="21"/>
        <end position="38"/>
    </location>
</feature>
<dbReference type="InterPro" id="IPR010656">
    <property type="entry name" value="DctM"/>
</dbReference>
<keyword evidence="1" id="KW-0812">Transmembrane</keyword>
<feature type="transmembrane region" description="Helical" evidence="1">
    <location>
        <begin position="132"/>
        <end position="150"/>
    </location>
</feature>
<dbReference type="eggNOG" id="COG4666">
    <property type="taxonomic scope" value="Bacteria"/>
</dbReference>
<feature type="transmembrane region" description="Helical" evidence="1">
    <location>
        <begin position="452"/>
        <end position="476"/>
    </location>
</feature>
<feature type="transmembrane region" description="Helical" evidence="1">
    <location>
        <begin position="107"/>
        <end position="125"/>
    </location>
</feature>
<feature type="transmembrane region" description="Helical" evidence="1">
    <location>
        <begin position="319"/>
        <end position="346"/>
    </location>
</feature>
<feature type="transmembrane region" description="Helical" evidence="1">
    <location>
        <begin position="396"/>
        <end position="415"/>
    </location>
</feature>
<dbReference type="RefSeq" id="WP_015236971.1">
    <property type="nucleotide sequence ID" value="NC_019793.1"/>
</dbReference>
<dbReference type="AlphaFoldDB" id="L0A467"/>
<feature type="transmembrane region" description="Helical" evidence="1">
    <location>
        <begin position="284"/>
        <end position="307"/>
    </location>
</feature>
<name>L0A467_DEIPD</name>
<accession>L0A467</accession>
<feature type="domain" description="TRAP C4-dicarboxylate transport system permease DctM subunit" evidence="2">
    <location>
        <begin position="180"/>
        <end position="604"/>
    </location>
</feature>
<keyword evidence="1" id="KW-1133">Transmembrane helix</keyword>
<feature type="transmembrane region" description="Helical" evidence="1">
    <location>
        <begin position="596"/>
        <end position="617"/>
    </location>
</feature>
<keyword evidence="1" id="KW-0472">Membrane</keyword>
<dbReference type="NCBIfam" id="TIGR02123">
    <property type="entry name" value="TRAP_fused"/>
    <property type="match status" value="1"/>
</dbReference>
<dbReference type="EMBL" id="CP003382">
    <property type="protein sequence ID" value="AFZ68673.1"/>
    <property type="molecule type" value="Genomic_DNA"/>
</dbReference>
<proteinExistence type="predicted"/>
<reference evidence="4" key="1">
    <citation type="submission" date="2012-03" db="EMBL/GenBank/DDBJ databases">
        <title>Complete sequence of chromosome of Deinococcus peraridilitoris DSM 19664.</title>
        <authorList>
            <person name="Lucas S."/>
            <person name="Copeland A."/>
            <person name="Lapidus A."/>
            <person name="Glavina del Rio T."/>
            <person name="Dalin E."/>
            <person name="Tice H."/>
            <person name="Bruce D."/>
            <person name="Goodwin L."/>
            <person name="Pitluck S."/>
            <person name="Peters L."/>
            <person name="Mikhailova N."/>
            <person name="Lu M."/>
            <person name="Kyrpides N."/>
            <person name="Mavromatis K."/>
            <person name="Ivanova N."/>
            <person name="Brettin T."/>
            <person name="Detter J.C."/>
            <person name="Han C."/>
            <person name="Larimer F."/>
            <person name="Land M."/>
            <person name="Hauser L."/>
            <person name="Markowitz V."/>
            <person name="Cheng J.-F."/>
            <person name="Hugenholtz P."/>
            <person name="Woyke T."/>
            <person name="Wu D."/>
            <person name="Pukall R."/>
            <person name="Steenblock K."/>
            <person name="Brambilla E."/>
            <person name="Klenk H.-P."/>
            <person name="Eisen J.A."/>
        </authorList>
    </citation>
    <scope>NUCLEOTIDE SEQUENCE [LARGE SCALE GENOMIC DNA]</scope>
    <source>
        <strain evidence="4">DSM 19664 / LMG 22246 / CIP 109416 / KR-200</strain>
    </source>
</reference>
<dbReference type="STRING" id="937777.Deipe_3230"/>
<dbReference type="InterPro" id="IPR011853">
    <property type="entry name" value="TRAP_DctM-Dct_fused"/>
</dbReference>
<dbReference type="OrthoDB" id="9759894at2"/>
<dbReference type="Proteomes" id="UP000010467">
    <property type="component" value="Chromosome"/>
</dbReference>
<feature type="transmembrane region" description="Helical" evidence="1">
    <location>
        <begin position="496"/>
        <end position="514"/>
    </location>
</feature>
<dbReference type="PANTHER" id="PTHR43849:SF2">
    <property type="entry name" value="BLL3936 PROTEIN"/>
    <property type="match status" value="1"/>
</dbReference>
<feature type="transmembrane region" description="Helical" evidence="1">
    <location>
        <begin position="243"/>
        <end position="264"/>
    </location>
</feature>
<feature type="transmembrane region" description="Helical" evidence="1">
    <location>
        <begin position="662"/>
        <end position="690"/>
    </location>
</feature>
<dbReference type="KEGG" id="dpd:Deipe_3230"/>